<accession>A0ABT5E0B3</accession>
<comment type="caution">
    <text evidence="2">The sequence shown here is derived from an EMBL/GenBank/DDBJ whole genome shotgun (WGS) entry which is preliminary data.</text>
</comment>
<dbReference type="SUPFAM" id="SSF56322">
    <property type="entry name" value="ADC synthase"/>
    <property type="match status" value="1"/>
</dbReference>
<evidence type="ECO:0000313" key="3">
    <source>
        <dbReference type="Proteomes" id="UP001221686"/>
    </source>
</evidence>
<dbReference type="InterPro" id="IPR019999">
    <property type="entry name" value="Anth_synth_I-like"/>
</dbReference>
<dbReference type="Proteomes" id="UP001221686">
    <property type="component" value="Unassembled WGS sequence"/>
</dbReference>
<dbReference type="PANTHER" id="PTHR11236:SF50">
    <property type="entry name" value="AMINODEOXYCHORISMATE SYNTHASE COMPONENT 1"/>
    <property type="match status" value="1"/>
</dbReference>
<dbReference type="Pfam" id="PF00425">
    <property type="entry name" value="Chorismate_bind"/>
    <property type="match status" value="1"/>
</dbReference>
<dbReference type="PANTHER" id="PTHR11236">
    <property type="entry name" value="AMINOBENZOATE/ANTHRANILATE SYNTHASE"/>
    <property type="match status" value="1"/>
</dbReference>
<proteinExistence type="predicted"/>
<protein>
    <submittedName>
        <fullName evidence="2">Anthranilate synthase component I family protein</fullName>
    </submittedName>
</protein>
<gene>
    <name evidence="2" type="ORF">POL25_20600</name>
</gene>
<dbReference type="EMBL" id="JAQNDL010000002">
    <property type="protein sequence ID" value="MDC0719317.1"/>
    <property type="molecule type" value="Genomic_DNA"/>
</dbReference>
<evidence type="ECO:0000313" key="2">
    <source>
        <dbReference type="EMBL" id="MDC0719317.1"/>
    </source>
</evidence>
<reference evidence="2 3" key="1">
    <citation type="submission" date="2022-11" db="EMBL/GenBank/DDBJ databases">
        <title>Minimal conservation of predation-associated metabolite biosynthetic gene clusters underscores biosynthetic potential of Myxococcota including descriptions for ten novel species: Archangium lansinium sp. nov., Myxococcus landrumus sp. nov., Nannocystis bai.</title>
        <authorList>
            <person name="Ahearne A."/>
            <person name="Stevens C."/>
            <person name="Dowd S."/>
        </authorList>
    </citation>
    <scope>NUCLEOTIDE SEQUENCE [LARGE SCALE GENOMIC DNA]</scope>
    <source>
        <strain evidence="2 3">BB15-2</strain>
    </source>
</reference>
<dbReference type="InterPro" id="IPR015890">
    <property type="entry name" value="Chorismate_C"/>
</dbReference>
<evidence type="ECO:0000259" key="1">
    <source>
        <dbReference type="Pfam" id="PF00425"/>
    </source>
</evidence>
<name>A0ABT5E0B3_9BACT</name>
<feature type="domain" description="Chorismate-utilising enzyme C-terminal" evidence="1">
    <location>
        <begin position="142"/>
        <end position="414"/>
    </location>
</feature>
<dbReference type="PRINTS" id="PR00095">
    <property type="entry name" value="ANTSNTHASEI"/>
</dbReference>
<dbReference type="Gene3D" id="3.60.120.10">
    <property type="entry name" value="Anthranilate synthase"/>
    <property type="match status" value="1"/>
</dbReference>
<organism evidence="2 3">
    <name type="scientific">Nannocystis bainbridge</name>
    <dbReference type="NCBI Taxonomy" id="2995303"/>
    <lineage>
        <taxon>Bacteria</taxon>
        <taxon>Pseudomonadati</taxon>
        <taxon>Myxococcota</taxon>
        <taxon>Polyangia</taxon>
        <taxon>Nannocystales</taxon>
        <taxon>Nannocystaceae</taxon>
        <taxon>Nannocystis</taxon>
    </lineage>
</organism>
<keyword evidence="3" id="KW-1185">Reference proteome</keyword>
<dbReference type="InterPro" id="IPR005801">
    <property type="entry name" value="ADC_synthase"/>
</dbReference>
<sequence length="421" mass="45276">MSRARQIAALAASEPGGALVWLDGGDGRGFVALEPDIEIVADDLEGLAAVEALWRAEPEFPWFGWLTYEVGTAALLGRPPVAATLPGLVLRRYRAALELGERERIVGDPRAGAALMARLERGSWPSGQSWPLGPVEAQVAADDYRARVRQAQAFIAAGETYQINLTQPFVAEWLPEWAGRPLAARAAAVYAALQAATPASMGALLAVETGRPCGRWVISNSPETLLAIELGAGEDGGDLARSWPIKGTRPRGSDPERDRAAQEALKQSTKDLAEHVMIVDLVRSDLGRLARPGSVRAPARPELVTLPTVHHLVSEVRCTLRPDWSLAEVIAAVFPGGSVTGAPKRRTVEHIERLEQRVRGIYCGAIVALTPDGLRCSIPIRTGVADAAGLWLQSGGGIVIDSDPEAERRECWAKMRAFERE</sequence>
<dbReference type="RefSeq" id="WP_272087827.1">
    <property type="nucleotide sequence ID" value="NZ_JAQNDL010000002.1"/>
</dbReference>